<evidence type="ECO:0000313" key="1">
    <source>
        <dbReference type="EMBL" id="GAA4350579.1"/>
    </source>
</evidence>
<organism evidence="1 2">
    <name type="scientific">Kangiella taiwanensis</name>
    <dbReference type="NCBI Taxonomy" id="1079179"/>
    <lineage>
        <taxon>Bacteria</taxon>
        <taxon>Pseudomonadati</taxon>
        <taxon>Pseudomonadota</taxon>
        <taxon>Gammaproteobacteria</taxon>
        <taxon>Kangiellales</taxon>
        <taxon>Kangiellaceae</taxon>
        <taxon>Kangiella</taxon>
    </lineage>
</organism>
<comment type="caution">
    <text evidence="1">The sequence shown here is derived from an EMBL/GenBank/DDBJ whole genome shotgun (WGS) entry which is preliminary data.</text>
</comment>
<evidence type="ECO:0000313" key="2">
    <source>
        <dbReference type="Proteomes" id="UP001501294"/>
    </source>
</evidence>
<dbReference type="Proteomes" id="UP001501294">
    <property type="component" value="Unassembled WGS sequence"/>
</dbReference>
<keyword evidence="2" id="KW-1185">Reference proteome</keyword>
<gene>
    <name evidence="1" type="ORF">GCM10023150_16470</name>
</gene>
<name>A0ABP8I3D6_9GAMM</name>
<sequence>MAWVILQSISTNRANKKGTVAVPFIFTVNALVRASIDLNDRACVLIVIHAINFEAKQLEEFMLVAFVV</sequence>
<protein>
    <submittedName>
        <fullName evidence="1">Uncharacterized protein</fullName>
    </submittedName>
</protein>
<reference evidence="2" key="1">
    <citation type="journal article" date="2019" name="Int. J. Syst. Evol. Microbiol.">
        <title>The Global Catalogue of Microorganisms (GCM) 10K type strain sequencing project: providing services to taxonomists for standard genome sequencing and annotation.</title>
        <authorList>
            <consortium name="The Broad Institute Genomics Platform"/>
            <consortium name="The Broad Institute Genome Sequencing Center for Infectious Disease"/>
            <person name="Wu L."/>
            <person name="Ma J."/>
        </authorList>
    </citation>
    <scope>NUCLEOTIDE SEQUENCE [LARGE SCALE GENOMIC DNA]</scope>
    <source>
        <strain evidence="2">JCM 17727</strain>
    </source>
</reference>
<accession>A0ABP8I3D6</accession>
<proteinExistence type="predicted"/>
<dbReference type="EMBL" id="BAABFU010000002">
    <property type="protein sequence ID" value="GAA4350579.1"/>
    <property type="molecule type" value="Genomic_DNA"/>
</dbReference>